<comment type="caution">
    <text evidence="2">The sequence shown here is derived from an EMBL/GenBank/DDBJ whole genome shotgun (WGS) entry which is preliminary data.</text>
</comment>
<dbReference type="Proteomes" id="UP000316476">
    <property type="component" value="Unassembled WGS sequence"/>
</dbReference>
<organism evidence="2 3">
    <name type="scientific">Crateriforma conspicua</name>
    <dbReference type="NCBI Taxonomy" id="2527996"/>
    <lineage>
        <taxon>Bacteria</taxon>
        <taxon>Pseudomonadati</taxon>
        <taxon>Planctomycetota</taxon>
        <taxon>Planctomycetia</taxon>
        <taxon>Planctomycetales</taxon>
        <taxon>Planctomycetaceae</taxon>
        <taxon>Crateriforma</taxon>
    </lineage>
</organism>
<feature type="region of interest" description="Disordered" evidence="1">
    <location>
        <begin position="1"/>
        <end position="25"/>
    </location>
</feature>
<evidence type="ECO:0000256" key="1">
    <source>
        <dbReference type="SAM" id="MobiDB-lite"/>
    </source>
</evidence>
<reference evidence="2 3" key="1">
    <citation type="submission" date="2019-02" db="EMBL/GenBank/DDBJ databases">
        <title>Deep-cultivation of Planctomycetes and their phenomic and genomic characterization uncovers novel biology.</title>
        <authorList>
            <person name="Wiegand S."/>
            <person name="Jogler M."/>
            <person name="Boedeker C."/>
            <person name="Pinto D."/>
            <person name="Vollmers J."/>
            <person name="Rivas-Marin E."/>
            <person name="Kohn T."/>
            <person name="Peeters S.H."/>
            <person name="Heuer A."/>
            <person name="Rast P."/>
            <person name="Oberbeckmann S."/>
            <person name="Bunk B."/>
            <person name="Jeske O."/>
            <person name="Meyerdierks A."/>
            <person name="Storesund J.E."/>
            <person name="Kallscheuer N."/>
            <person name="Luecker S."/>
            <person name="Lage O.M."/>
            <person name="Pohl T."/>
            <person name="Merkel B.J."/>
            <person name="Hornburger P."/>
            <person name="Mueller R.-W."/>
            <person name="Bruemmer F."/>
            <person name="Labrenz M."/>
            <person name="Spormann A.M."/>
            <person name="Op Den Camp H."/>
            <person name="Overmann J."/>
            <person name="Amann R."/>
            <person name="Jetten M.S.M."/>
            <person name="Mascher T."/>
            <person name="Medema M.H."/>
            <person name="Devos D.P."/>
            <person name="Kaster A.-K."/>
            <person name="Ovreas L."/>
            <person name="Rohde M."/>
            <person name="Galperin M.Y."/>
            <person name="Jogler C."/>
        </authorList>
    </citation>
    <scope>NUCLEOTIDE SEQUENCE [LARGE SCALE GENOMIC DNA]</scope>
    <source>
        <strain evidence="2 3">V7</strain>
    </source>
</reference>
<dbReference type="AlphaFoldDB" id="A0A5C6FLW4"/>
<accession>A0A5C6FLW4</accession>
<sequence>MNGQLIGVDGKPMTSQHGVKAEPRPKKDLRPLRFVRDLFGDRPNPVVYFNVALFFS</sequence>
<proteinExistence type="predicted"/>
<gene>
    <name evidence="2" type="ORF">V7x_54260</name>
</gene>
<dbReference type="EMBL" id="SJPZ01000003">
    <property type="protein sequence ID" value="TWU61114.1"/>
    <property type="molecule type" value="Genomic_DNA"/>
</dbReference>
<evidence type="ECO:0000313" key="2">
    <source>
        <dbReference type="EMBL" id="TWU61114.1"/>
    </source>
</evidence>
<protein>
    <submittedName>
        <fullName evidence="2">Uncharacterized protein</fullName>
    </submittedName>
</protein>
<name>A0A5C6FLW4_9PLAN</name>
<evidence type="ECO:0000313" key="3">
    <source>
        <dbReference type="Proteomes" id="UP000316476"/>
    </source>
</evidence>